<evidence type="ECO:0000313" key="2">
    <source>
        <dbReference type="Proteomes" id="UP000433945"/>
    </source>
</evidence>
<dbReference type="EMBL" id="WOWP01000010">
    <property type="protein sequence ID" value="MUV02540.1"/>
    <property type="molecule type" value="Genomic_DNA"/>
</dbReference>
<comment type="caution">
    <text evidence="1">The sequence shown here is derived from an EMBL/GenBank/DDBJ whole genome shotgun (WGS) entry which is preliminary data.</text>
</comment>
<dbReference type="OrthoDB" id="1048413at2"/>
<dbReference type="PROSITE" id="PS51257">
    <property type="entry name" value="PROKAR_LIPOPROTEIN"/>
    <property type="match status" value="1"/>
</dbReference>
<evidence type="ECO:0000313" key="1">
    <source>
        <dbReference type="EMBL" id="MUV02540.1"/>
    </source>
</evidence>
<dbReference type="RefSeq" id="WP_157481523.1">
    <property type="nucleotide sequence ID" value="NZ_WOWP01000010.1"/>
</dbReference>
<keyword evidence="2" id="KW-1185">Reference proteome</keyword>
<sequence length="202" mass="23373">MKYILITLLPILILFSSCKDQTKNNHFDITPEKIDFEKEIMNDIFLKIVDTVSFKQMYLPSPKHTEKSTEAQDTIKRVIMVDSVYAVDNELINQLEEFYDTKITLPNNKPGYKFDYKIYSENKTYNFIEASEAKLDSIWNVNPNNVNGIIYFSRIQFDDNIKFGALSVGFGAGPKAGRGFIIFIKLKNNKWVIDKVTSIWVS</sequence>
<accession>A0A6N8H9K7</accession>
<organism evidence="1 2">
    <name type="scientific">Flavobacterium rakeshii</name>
    <dbReference type="NCBI Taxonomy" id="1038845"/>
    <lineage>
        <taxon>Bacteria</taxon>
        <taxon>Pseudomonadati</taxon>
        <taxon>Bacteroidota</taxon>
        <taxon>Flavobacteriia</taxon>
        <taxon>Flavobacteriales</taxon>
        <taxon>Flavobacteriaceae</taxon>
        <taxon>Flavobacterium</taxon>
    </lineage>
</organism>
<reference evidence="1 2" key="1">
    <citation type="submission" date="2019-12" db="EMBL/GenBank/DDBJ databases">
        <authorList>
            <person name="Sun J.-Q."/>
        </authorList>
    </citation>
    <scope>NUCLEOTIDE SEQUENCE [LARGE SCALE GENOMIC DNA]</scope>
    <source>
        <strain evidence="1 2">JCM 17928</strain>
    </source>
</reference>
<dbReference type="AlphaFoldDB" id="A0A6N8H9K7"/>
<proteinExistence type="predicted"/>
<dbReference type="Proteomes" id="UP000433945">
    <property type="component" value="Unassembled WGS sequence"/>
</dbReference>
<gene>
    <name evidence="1" type="ORF">GN157_02355</name>
</gene>
<protein>
    <submittedName>
        <fullName evidence="1">Uncharacterized protein</fullName>
    </submittedName>
</protein>
<name>A0A6N8H9K7_9FLAO</name>